<dbReference type="InterPro" id="IPR044068">
    <property type="entry name" value="CB"/>
</dbReference>
<dbReference type="InterPro" id="IPR010998">
    <property type="entry name" value="Integrase_recombinase_N"/>
</dbReference>
<sequence>MPKLKLTKSGVEKLPYFQPSPDHSKNQELYWDTELAGFGLRITGSSKSYIVEKRVNGRTVRSRIGPHNQIPTEKARKMAQVLILDMSNGKDINAIKRASDGESITLDDAFKDFVESRDLKDKTIHDYGLSMNNAFKGWKRKRLLDITRDMIKKKYSQIKKDAESRYLSRSKDGSLSPDKEVMGKRGNAQANLDMRFLRSLMNFASGQYEDRNGQPLVKDNPVTVLTKTKSWYRVERRQTIIKPHELSAWFAAVNNLNGRQVKDYLILLLFTGLRRQEAMKLQWDQVNLKAKTLTVIDTKNRNPLTLPFGTFILKLLKDRKSKATDSPFVFPGSGKTGHLVESKYQTAQVTKESGIKFCLHDLRRVFINTAESLDISSYAVKQLVNHSTNGDVTAGYMVSDPERLRKPMERIETHLLRLCRKDKAKVVNIK</sequence>
<evidence type="ECO:0008006" key="10">
    <source>
        <dbReference type="Google" id="ProtNLM"/>
    </source>
</evidence>
<keyword evidence="2" id="KW-0229">DNA integration</keyword>
<evidence type="ECO:0000256" key="4">
    <source>
        <dbReference type="ARBA" id="ARBA00023172"/>
    </source>
</evidence>
<dbReference type="GO" id="GO:0015074">
    <property type="term" value="P:DNA integration"/>
    <property type="evidence" value="ECO:0007669"/>
    <property type="project" value="UniProtKB-KW"/>
</dbReference>
<dbReference type="InterPro" id="IPR025166">
    <property type="entry name" value="Integrase_DNA_bind_dom"/>
</dbReference>
<reference evidence="9" key="1">
    <citation type="submission" date="2018-05" db="EMBL/GenBank/DDBJ databases">
        <authorList>
            <person name="Lanie J.A."/>
            <person name="Ng W.-L."/>
            <person name="Kazmierczak K.M."/>
            <person name="Andrzejewski T.M."/>
            <person name="Davidsen T.M."/>
            <person name="Wayne K.J."/>
            <person name="Tettelin H."/>
            <person name="Glass J.I."/>
            <person name="Rusch D."/>
            <person name="Podicherti R."/>
            <person name="Tsui H.-C.T."/>
            <person name="Winkler M.E."/>
        </authorList>
    </citation>
    <scope>NUCLEOTIDE SEQUENCE</scope>
</reference>
<dbReference type="InterPro" id="IPR038488">
    <property type="entry name" value="Integrase_DNA-bd_sf"/>
</dbReference>
<dbReference type="GO" id="GO:0006310">
    <property type="term" value="P:DNA recombination"/>
    <property type="evidence" value="ECO:0007669"/>
    <property type="project" value="UniProtKB-KW"/>
</dbReference>
<evidence type="ECO:0000259" key="7">
    <source>
        <dbReference type="PROSITE" id="PS51898"/>
    </source>
</evidence>
<dbReference type="Gene3D" id="3.30.160.390">
    <property type="entry name" value="Integrase, DNA-binding domain"/>
    <property type="match status" value="1"/>
</dbReference>
<dbReference type="GO" id="GO:0044826">
    <property type="term" value="P:viral genome integration into host DNA"/>
    <property type="evidence" value="ECO:0007669"/>
    <property type="project" value="UniProtKB-KW"/>
</dbReference>
<gene>
    <name evidence="9" type="ORF">METZ01_LOCUS154120</name>
</gene>
<dbReference type="Gene3D" id="1.10.150.130">
    <property type="match status" value="1"/>
</dbReference>
<dbReference type="InterPro" id="IPR011010">
    <property type="entry name" value="DNA_brk_join_enz"/>
</dbReference>
<dbReference type="InterPro" id="IPR013762">
    <property type="entry name" value="Integrase-like_cat_sf"/>
</dbReference>
<dbReference type="GO" id="GO:0046718">
    <property type="term" value="P:symbiont entry into host cell"/>
    <property type="evidence" value="ECO:0007669"/>
    <property type="project" value="UniProtKB-KW"/>
</dbReference>
<keyword evidence="5" id="KW-1179">Viral genome integration</keyword>
<evidence type="ECO:0000256" key="5">
    <source>
        <dbReference type="ARBA" id="ARBA00023195"/>
    </source>
</evidence>
<evidence type="ECO:0000313" key="9">
    <source>
        <dbReference type="EMBL" id="SVB01266.1"/>
    </source>
</evidence>
<dbReference type="PANTHER" id="PTHR30629">
    <property type="entry name" value="PROPHAGE INTEGRASE"/>
    <property type="match status" value="1"/>
</dbReference>
<keyword evidence="4" id="KW-0233">DNA recombination</keyword>
<comment type="similarity">
    <text evidence="1">Belongs to the 'phage' integrase family.</text>
</comment>
<feature type="domain" description="Tyr recombinase" evidence="7">
    <location>
        <begin position="236"/>
        <end position="409"/>
    </location>
</feature>
<evidence type="ECO:0000256" key="1">
    <source>
        <dbReference type="ARBA" id="ARBA00008857"/>
    </source>
</evidence>
<evidence type="ECO:0000256" key="6">
    <source>
        <dbReference type="ARBA" id="ARBA00023296"/>
    </source>
</evidence>
<dbReference type="GO" id="GO:0003677">
    <property type="term" value="F:DNA binding"/>
    <property type="evidence" value="ECO:0007669"/>
    <property type="project" value="UniProtKB-KW"/>
</dbReference>
<dbReference type="EMBL" id="UINC01025530">
    <property type="protein sequence ID" value="SVB01266.1"/>
    <property type="molecule type" value="Genomic_DNA"/>
</dbReference>
<evidence type="ECO:0000256" key="3">
    <source>
        <dbReference type="ARBA" id="ARBA00023125"/>
    </source>
</evidence>
<feature type="domain" description="Core-binding (CB)" evidence="8">
    <location>
        <begin position="104"/>
        <end position="205"/>
    </location>
</feature>
<proteinExistence type="inferred from homology"/>
<dbReference type="InterPro" id="IPR002104">
    <property type="entry name" value="Integrase_catalytic"/>
</dbReference>
<protein>
    <recommendedName>
        <fullName evidence="10">Tyr recombinase domain-containing protein</fullName>
    </recommendedName>
</protein>
<evidence type="ECO:0000259" key="8">
    <source>
        <dbReference type="PROSITE" id="PS51900"/>
    </source>
</evidence>
<organism evidence="9">
    <name type="scientific">marine metagenome</name>
    <dbReference type="NCBI Taxonomy" id="408172"/>
    <lineage>
        <taxon>unclassified sequences</taxon>
        <taxon>metagenomes</taxon>
        <taxon>ecological metagenomes</taxon>
    </lineage>
</organism>
<dbReference type="SUPFAM" id="SSF56349">
    <property type="entry name" value="DNA breaking-rejoining enzymes"/>
    <property type="match status" value="1"/>
</dbReference>
<accession>A0A382AIE4</accession>
<evidence type="ECO:0000256" key="2">
    <source>
        <dbReference type="ARBA" id="ARBA00022908"/>
    </source>
</evidence>
<keyword evidence="6" id="KW-1160">Virus entry into host cell</keyword>
<dbReference type="InterPro" id="IPR050808">
    <property type="entry name" value="Phage_Integrase"/>
</dbReference>
<dbReference type="PANTHER" id="PTHR30629:SF2">
    <property type="entry name" value="PROPHAGE INTEGRASE INTS-RELATED"/>
    <property type="match status" value="1"/>
</dbReference>
<keyword evidence="3" id="KW-0238">DNA-binding</keyword>
<dbReference type="Gene3D" id="1.10.443.10">
    <property type="entry name" value="Intergrase catalytic core"/>
    <property type="match status" value="1"/>
</dbReference>
<dbReference type="Pfam" id="PF00589">
    <property type="entry name" value="Phage_integrase"/>
    <property type="match status" value="1"/>
</dbReference>
<dbReference type="GO" id="GO:0075713">
    <property type="term" value="P:establishment of integrated proviral latency"/>
    <property type="evidence" value="ECO:0007669"/>
    <property type="project" value="UniProtKB-KW"/>
</dbReference>
<dbReference type="AlphaFoldDB" id="A0A382AIE4"/>
<name>A0A382AIE4_9ZZZZ</name>
<dbReference type="PROSITE" id="PS51898">
    <property type="entry name" value="TYR_RECOMBINASE"/>
    <property type="match status" value="1"/>
</dbReference>
<dbReference type="Pfam" id="PF13356">
    <property type="entry name" value="Arm-DNA-bind_3"/>
    <property type="match status" value="1"/>
</dbReference>
<dbReference type="PROSITE" id="PS51900">
    <property type="entry name" value="CB"/>
    <property type="match status" value="1"/>
</dbReference>